<accession>A0A0H2S6M3</accession>
<evidence type="ECO:0000313" key="3">
    <source>
        <dbReference type="Proteomes" id="UP000053477"/>
    </source>
</evidence>
<reference evidence="2 3" key="1">
    <citation type="submission" date="2015-04" db="EMBL/GenBank/DDBJ databases">
        <title>Complete genome sequence of Schizopora paradoxa KUC8140, a cosmopolitan wood degrader in East Asia.</title>
        <authorList>
            <consortium name="DOE Joint Genome Institute"/>
            <person name="Min B."/>
            <person name="Park H."/>
            <person name="Jang Y."/>
            <person name="Kim J.-J."/>
            <person name="Kim K.H."/>
            <person name="Pangilinan J."/>
            <person name="Lipzen A."/>
            <person name="Riley R."/>
            <person name="Grigoriev I.V."/>
            <person name="Spatafora J.W."/>
            <person name="Choi I.-G."/>
        </authorList>
    </citation>
    <scope>NUCLEOTIDE SEQUENCE [LARGE SCALE GENOMIC DNA]</scope>
    <source>
        <strain evidence="2 3">KUC8140</strain>
    </source>
</reference>
<gene>
    <name evidence="2" type="ORF">SCHPADRAFT_937193</name>
</gene>
<dbReference type="STRING" id="27342.A0A0H2S6M3"/>
<feature type="region of interest" description="Disordered" evidence="1">
    <location>
        <begin position="1"/>
        <end position="26"/>
    </location>
</feature>
<evidence type="ECO:0000256" key="1">
    <source>
        <dbReference type="SAM" id="MobiDB-lite"/>
    </source>
</evidence>
<evidence type="ECO:0000313" key="2">
    <source>
        <dbReference type="EMBL" id="KLO17333.1"/>
    </source>
</evidence>
<dbReference type="AlphaFoldDB" id="A0A0H2S6M3"/>
<sequence length="641" mass="70989">MSSSCDPSQAIPGDSPSLEAPSPLTPPIERLHVTVLIGPSAQEGHDETSSQMLSDDSSLQDPLLDRFEVTVLLCPFTQAGHGGVSSQVFPDDSFLQTFPRDHHSSTARLFLSPQAGHDGAQSQAQPALMFSDGSFLQILPGNIWVMCPDGEFLLVPQSATFRQRFPDGSLLQMRLVDPNLPMLSNGTFMQELSNGPRLENHSIDILSQKYPSGTWEMCLNGRFLRMHPFSTFWRMHPNGLFLKMYLVSPLSQETSKSQLLLDSTSDKPALLMFSDDSSLKTRPGDIWVKNPEGKAWLVHPSDTFWRRLPNGLVSQMNLIGSNSPMLLNGTLMQVFPDGSWLKMNPIGAISQRSPNDTFWQMSLNNQFLHVNPNSTFWQMLPNGSFLQLYLIGPNSQSLQENTSLMTDGTSSHTHSGDIWAMGPIGESSLVHSNSTFWMKELDGSLLEMYLIGPKLRMSLDGTFIQERCNEPWLKVYPIGGLSQEFPNATFWQMTPENRFLRVNPNSTFWQMFSDGTFLQLYLTVPLSQVFPVPHLLLDGTSQASHDTSSLEALPDIFPSVTVTTSQAPPEGPFPQASLDSFLSEALSNGTLHQIDPDSPPSQMYCSKPDPPKGTRRASCKLCVNAKAKVRVYGLNSDDGAN</sequence>
<dbReference type="EMBL" id="KQ085906">
    <property type="protein sequence ID" value="KLO17333.1"/>
    <property type="molecule type" value="Genomic_DNA"/>
</dbReference>
<protein>
    <submittedName>
        <fullName evidence="2">Uncharacterized protein</fullName>
    </submittedName>
</protein>
<organism evidence="2 3">
    <name type="scientific">Schizopora paradoxa</name>
    <dbReference type="NCBI Taxonomy" id="27342"/>
    <lineage>
        <taxon>Eukaryota</taxon>
        <taxon>Fungi</taxon>
        <taxon>Dikarya</taxon>
        <taxon>Basidiomycota</taxon>
        <taxon>Agaricomycotina</taxon>
        <taxon>Agaricomycetes</taxon>
        <taxon>Hymenochaetales</taxon>
        <taxon>Schizoporaceae</taxon>
        <taxon>Schizopora</taxon>
    </lineage>
</organism>
<dbReference type="Proteomes" id="UP000053477">
    <property type="component" value="Unassembled WGS sequence"/>
</dbReference>
<feature type="region of interest" description="Disordered" evidence="1">
    <location>
        <begin position="590"/>
        <end position="616"/>
    </location>
</feature>
<dbReference type="InParanoid" id="A0A0H2S6M3"/>
<name>A0A0H2S6M3_9AGAM</name>
<keyword evidence="3" id="KW-1185">Reference proteome</keyword>
<proteinExistence type="predicted"/>